<dbReference type="RefSeq" id="WP_256532081.1">
    <property type="nucleotide sequence ID" value="NZ_CP101824.1"/>
</dbReference>
<evidence type="ECO:0000256" key="15">
    <source>
        <dbReference type="ARBA" id="ARBA00030679"/>
    </source>
</evidence>
<dbReference type="Pfam" id="PF18079">
    <property type="entry name" value="AglB_L1"/>
    <property type="match status" value="1"/>
</dbReference>
<dbReference type="AlphaFoldDB" id="A0ABD5NIX4"/>
<dbReference type="Pfam" id="PF22627">
    <property type="entry name" value="AglB_core-like"/>
    <property type="match status" value="1"/>
</dbReference>
<dbReference type="GeneID" id="73904851"/>
<feature type="transmembrane region" description="Helical" evidence="18">
    <location>
        <begin position="334"/>
        <end position="354"/>
    </location>
</feature>
<keyword evidence="14" id="KW-0464">Manganese</keyword>
<evidence type="ECO:0000313" key="21">
    <source>
        <dbReference type="EMBL" id="MFC3956986.1"/>
    </source>
</evidence>
<dbReference type="NCBIfam" id="TIGR04154">
    <property type="entry name" value="archaeo_STT3"/>
    <property type="match status" value="1"/>
</dbReference>
<dbReference type="Gene3D" id="3.40.50.12610">
    <property type="match status" value="1"/>
</dbReference>
<dbReference type="EMBL" id="JBHSAQ010000001">
    <property type="protein sequence ID" value="MFC3956986.1"/>
    <property type="molecule type" value="Genomic_DNA"/>
</dbReference>
<evidence type="ECO:0000256" key="18">
    <source>
        <dbReference type="SAM" id="Phobius"/>
    </source>
</evidence>
<feature type="compositionally biased region" description="Polar residues" evidence="17">
    <location>
        <begin position="845"/>
        <end position="854"/>
    </location>
</feature>
<dbReference type="GO" id="GO:0005886">
    <property type="term" value="C:plasma membrane"/>
    <property type="evidence" value="ECO:0007669"/>
    <property type="project" value="UniProtKB-SubCell"/>
</dbReference>
<evidence type="ECO:0000256" key="17">
    <source>
        <dbReference type="SAM" id="MobiDB-lite"/>
    </source>
</evidence>
<keyword evidence="9 18" id="KW-0812">Transmembrane</keyword>
<comment type="cofactor">
    <cofactor evidence="2">
        <name>Mg(2+)</name>
        <dbReference type="ChEBI" id="CHEBI:18420"/>
    </cofactor>
</comment>
<feature type="transmembrane region" description="Helical" evidence="18">
    <location>
        <begin position="23"/>
        <end position="42"/>
    </location>
</feature>
<dbReference type="GO" id="GO:0016757">
    <property type="term" value="F:glycosyltransferase activity"/>
    <property type="evidence" value="ECO:0007669"/>
    <property type="project" value="UniProtKB-KW"/>
</dbReference>
<evidence type="ECO:0000256" key="6">
    <source>
        <dbReference type="ARBA" id="ARBA00012602"/>
    </source>
</evidence>
<evidence type="ECO:0000256" key="9">
    <source>
        <dbReference type="ARBA" id="ARBA00022692"/>
    </source>
</evidence>
<accession>A0ABD5NIX4</accession>
<keyword evidence="12 18" id="KW-1133">Transmembrane helix</keyword>
<keyword evidence="11" id="KW-0460">Magnesium</keyword>
<dbReference type="PANTHER" id="PTHR13872:SF1">
    <property type="entry name" value="DOLICHYL-DIPHOSPHOOLIGOSACCHARIDE--PROTEIN GLYCOSYLTRANSFERASE SUBUNIT STT3B"/>
    <property type="match status" value="1"/>
</dbReference>
<evidence type="ECO:0000256" key="2">
    <source>
        <dbReference type="ARBA" id="ARBA00001946"/>
    </source>
</evidence>
<evidence type="ECO:0000256" key="7">
    <source>
        <dbReference type="ARBA" id="ARBA00022676"/>
    </source>
</evidence>
<evidence type="ECO:0000313" key="22">
    <source>
        <dbReference type="Proteomes" id="UP001595846"/>
    </source>
</evidence>
<dbReference type="Gene3D" id="2.60.40.3390">
    <property type="match status" value="1"/>
</dbReference>
<evidence type="ECO:0000256" key="10">
    <source>
        <dbReference type="ARBA" id="ARBA00022723"/>
    </source>
</evidence>
<feature type="transmembrane region" description="Helical" evidence="18">
    <location>
        <begin position="302"/>
        <end position="322"/>
    </location>
</feature>
<feature type="domain" description="Archaeal glycosylation protein B peripheral" evidence="19">
    <location>
        <begin position="726"/>
        <end position="828"/>
    </location>
</feature>
<feature type="transmembrane region" description="Helical" evidence="18">
    <location>
        <begin position="398"/>
        <end position="417"/>
    </location>
</feature>
<organism evidence="21 22">
    <name type="scientific">Halovivax cerinus</name>
    <dbReference type="NCBI Taxonomy" id="1487865"/>
    <lineage>
        <taxon>Archaea</taxon>
        <taxon>Methanobacteriati</taxon>
        <taxon>Methanobacteriota</taxon>
        <taxon>Stenosarchaea group</taxon>
        <taxon>Halobacteria</taxon>
        <taxon>Halobacteriales</taxon>
        <taxon>Natrialbaceae</taxon>
        <taxon>Halovivax</taxon>
    </lineage>
</organism>
<evidence type="ECO:0000256" key="11">
    <source>
        <dbReference type="ARBA" id="ARBA00022842"/>
    </source>
</evidence>
<dbReference type="Proteomes" id="UP001595846">
    <property type="component" value="Unassembled WGS sequence"/>
</dbReference>
<dbReference type="EC" id="2.4.99.21" evidence="6"/>
<evidence type="ECO:0000256" key="12">
    <source>
        <dbReference type="ARBA" id="ARBA00022989"/>
    </source>
</evidence>
<evidence type="ECO:0000256" key="1">
    <source>
        <dbReference type="ARBA" id="ARBA00001936"/>
    </source>
</evidence>
<evidence type="ECO:0000256" key="8">
    <source>
        <dbReference type="ARBA" id="ARBA00022679"/>
    </source>
</evidence>
<feature type="transmembrane region" description="Helical" evidence="18">
    <location>
        <begin position="152"/>
        <end position="170"/>
    </location>
</feature>
<feature type="region of interest" description="Disordered" evidence="17">
    <location>
        <begin position="843"/>
        <end position="886"/>
    </location>
</feature>
<feature type="domain" description="AglB-like core" evidence="20">
    <location>
        <begin position="523"/>
        <end position="623"/>
    </location>
</feature>
<keyword evidence="8 21" id="KW-0808">Transferase</keyword>
<dbReference type="InterPro" id="IPR041154">
    <property type="entry name" value="AglB_P1"/>
</dbReference>
<feature type="compositionally biased region" description="Low complexity" evidence="17">
    <location>
        <begin position="856"/>
        <end position="870"/>
    </location>
</feature>
<evidence type="ECO:0000256" key="16">
    <source>
        <dbReference type="ARBA" id="ARBA00034066"/>
    </source>
</evidence>
<evidence type="ECO:0000256" key="3">
    <source>
        <dbReference type="ARBA" id="ARBA00004651"/>
    </source>
</evidence>
<feature type="transmembrane region" description="Helical" evidence="18">
    <location>
        <begin position="424"/>
        <end position="441"/>
    </location>
</feature>
<comment type="pathway">
    <text evidence="4">Protein modification; protein glycosylation.</text>
</comment>
<gene>
    <name evidence="21" type="ORF">ACFOUR_01180</name>
</gene>
<keyword evidence="13 18" id="KW-0472">Membrane</keyword>
<feature type="transmembrane region" description="Helical" evidence="18">
    <location>
        <begin position="176"/>
        <end position="198"/>
    </location>
</feature>
<comment type="caution">
    <text evidence="21">The sequence shown here is derived from an EMBL/GenBank/DDBJ whole genome shotgun (WGS) entry which is preliminary data.</text>
</comment>
<dbReference type="InterPro" id="IPR054479">
    <property type="entry name" value="AglB-like_core"/>
</dbReference>
<proteinExistence type="inferred from homology"/>
<evidence type="ECO:0000256" key="5">
    <source>
        <dbReference type="ARBA" id="ARBA00010810"/>
    </source>
</evidence>
<evidence type="ECO:0000256" key="4">
    <source>
        <dbReference type="ARBA" id="ARBA00004922"/>
    </source>
</evidence>
<dbReference type="InterPro" id="IPR003674">
    <property type="entry name" value="Oligo_trans_STT3"/>
</dbReference>
<comment type="subcellular location">
    <subcellularLocation>
        <location evidence="3">Cell membrane</location>
        <topology evidence="3">Multi-pass membrane protein</topology>
    </subcellularLocation>
</comment>
<protein>
    <recommendedName>
        <fullName evidence="6">dolichyl-phosphooligosaccharide-protein glycotransferase</fullName>
        <ecNumber evidence="6">2.4.99.21</ecNumber>
    </recommendedName>
    <alternativeName>
        <fullName evidence="15">Oligosaccharyl transferase</fullName>
    </alternativeName>
</protein>
<feature type="transmembrane region" description="Helical" evidence="18">
    <location>
        <begin position="270"/>
        <end position="290"/>
    </location>
</feature>
<feature type="transmembrane region" description="Helical" evidence="18">
    <location>
        <begin position="481"/>
        <end position="500"/>
    </location>
</feature>
<comment type="similarity">
    <text evidence="5">Belongs to the STT3 family.</text>
</comment>
<keyword evidence="10" id="KW-0479">Metal-binding</keyword>
<evidence type="ECO:0000256" key="13">
    <source>
        <dbReference type="ARBA" id="ARBA00023136"/>
    </source>
</evidence>
<feature type="transmembrane region" description="Helical" evidence="18">
    <location>
        <begin position="219"/>
        <end position="238"/>
    </location>
</feature>
<dbReference type="PANTHER" id="PTHR13872">
    <property type="entry name" value="DOLICHYL-DIPHOSPHOOLIGOSACCHARIDE--PROTEIN GLYCOSYLTRANSFERASE SUBUNIT"/>
    <property type="match status" value="1"/>
</dbReference>
<sequence>MSSETADARALQAEDVVAFAERYGHLAVLGVLMGFMLWTRLINLDRFRNADAPAFSGIDSYYHWRTTDWTVENFPWTMPFDVYTGFPVGNYTGQFGTVYDQITAFVALLIGLGNPTQADVQLAALIVPPVLAVLVALPVYAIATRVSDGNRFAGLVAVFILALSPGSFLARTMTGAFDHTAAEVLFMALAVFTTALALRSAERDRPVWELVRSREFEPLRATALYATLAGLAISLYLMVWPPGVVFVGILGVFFAVHLAIDFVRGVSPDHVAFVGAIGLGIPAIIGFVFADVYTLKVANYGLLQPILAALVAVGCVFMAWLAREWDARGIERTYYPAAIVGLAVAGLVVLAVVLPDLYSTIVSNVTSRLTPIDPSVTAGTVQEARPPGDFVEQARREFGMGLYLFVGGLVLLALRPFVGKRYRAEHTLMIVWGLFLTSMAATQVRFWYYFILPVAILSGYTVVQVIGMIDVHPPETVRDVEAYQVLTIVLVLLVLFVPFAPQIAPATAVGVGEGADVNPIANNWEGSNAYMQANTPEPGNLYGAGNASELDYYGTYDPADHDYDYPDGAYGVMSWWDFGHLITTQGERIPHANPFQQHARSASAYFQAPSEETANEIMDAINAGMSPRLDANGNVTVDAPEDVDNRMPYVMIDYQMAFTKFGAISQWTGPEYTSQEQMLNTQLFKLYLQDTQGMEHYRLIHESQDTVSTQAGQSFSEVKSFERVEGATLSGTVDEVDASNATATVRLPVETNTGRTFTYSQGADVASDGSFEITVPYATDNSLGPDEGYTDTAVTANGSYEVIVGSNETYYRANATVDEPAVYDGESIQVDGFEETTLEDILGVNGTNESTTDAATDGGSSNDGNTTSSDDSTERIGLGGARVTTP</sequence>
<reference evidence="21 22" key="1">
    <citation type="journal article" date="2019" name="Int. J. Syst. Evol. Microbiol.">
        <title>The Global Catalogue of Microorganisms (GCM) 10K type strain sequencing project: providing services to taxonomists for standard genome sequencing and annotation.</title>
        <authorList>
            <consortium name="The Broad Institute Genomics Platform"/>
            <consortium name="The Broad Institute Genome Sequencing Center for Infectious Disease"/>
            <person name="Wu L."/>
            <person name="Ma J."/>
        </authorList>
    </citation>
    <scope>NUCLEOTIDE SEQUENCE [LARGE SCALE GENOMIC DNA]</scope>
    <source>
        <strain evidence="21 22">IBRC-M 10256</strain>
    </source>
</reference>
<dbReference type="GO" id="GO:0046872">
    <property type="term" value="F:metal ion binding"/>
    <property type="evidence" value="ECO:0007669"/>
    <property type="project" value="UniProtKB-KW"/>
</dbReference>
<feature type="transmembrane region" description="Helical" evidence="18">
    <location>
        <begin position="120"/>
        <end position="140"/>
    </location>
</feature>
<keyword evidence="22" id="KW-1185">Reference proteome</keyword>
<evidence type="ECO:0000259" key="20">
    <source>
        <dbReference type="Pfam" id="PF22627"/>
    </source>
</evidence>
<comment type="cofactor">
    <cofactor evidence="1">
        <name>Mn(2+)</name>
        <dbReference type="ChEBI" id="CHEBI:29035"/>
    </cofactor>
</comment>
<name>A0ABD5NIX4_9EURY</name>
<feature type="transmembrane region" description="Helical" evidence="18">
    <location>
        <begin position="447"/>
        <end position="469"/>
    </location>
</feature>
<evidence type="ECO:0000256" key="14">
    <source>
        <dbReference type="ARBA" id="ARBA00023211"/>
    </source>
</evidence>
<keyword evidence="7" id="KW-0328">Glycosyltransferase</keyword>
<comment type="catalytic activity">
    <reaction evidence="16">
        <text>an archaeal dolichyl phosphooligosaccharide + [protein]-L-asparagine = an archaeal dolichyl phosphate + a glycoprotein with the oligosaccharide chain attached by N-beta-D-glycosyl linkage to a protein L-asparagine.</text>
        <dbReference type="EC" id="2.4.99.21"/>
    </reaction>
</comment>
<evidence type="ECO:0000259" key="19">
    <source>
        <dbReference type="Pfam" id="PF18079"/>
    </source>
</evidence>
<feature type="transmembrane region" description="Helical" evidence="18">
    <location>
        <begin position="244"/>
        <end position="263"/>
    </location>
</feature>
<dbReference type="InterPro" id="IPR026410">
    <property type="entry name" value="OlisacTrfase_arch"/>
</dbReference>